<name>A0A8J3Q714_9ACTN</name>
<feature type="transmembrane region" description="Helical" evidence="2">
    <location>
        <begin position="15"/>
        <end position="36"/>
    </location>
</feature>
<dbReference type="Pfam" id="PF05552">
    <property type="entry name" value="MS_channel_1st_1"/>
    <property type="match status" value="2"/>
</dbReference>
<accession>A0A8J3Q714</accession>
<dbReference type="Proteomes" id="UP000612899">
    <property type="component" value="Unassembled WGS sequence"/>
</dbReference>
<keyword evidence="2" id="KW-0472">Membrane</keyword>
<dbReference type="GO" id="GO:0008381">
    <property type="term" value="F:mechanosensitive monoatomic ion channel activity"/>
    <property type="evidence" value="ECO:0007669"/>
    <property type="project" value="InterPro"/>
</dbReference>
<reference evidence="3" key="1">
    <citation type="submission" date="2021-01" db="EMBL/GenBank/DDBJ databases">
        <title>Whole genome shotgun sequence of Rhizocola hellebori NBRC 109834.</title>
        <authorList>
            <person name="Komaki H."/>
            <person name="Tamura T."/>
        </authorList>
    </citation>
    <scope>NUCLEOTIDE SEQUENCE</scope>
    <source>
        <strain evidence="3">NBRC 109834</strain>
    </source>
</reference>
<feature type="transmembrane region" description="Helical" evidence="2">
    <location>
        <begin position="74"/>
        <end position="91"/>
    </location>
</feature>
<feature type="region of interest" description="Disordered" evidence="1">
    <location>
        <begin position="222"/>
        <end position="260"/>
    </location>
</feature>
<feature type="transmembrane region" description="Helical" evidence="2">
    <location>
        <begin position="148"/>
        <end position="168"/>
    </location>
</feature>
<organism evidence="3 4">
    <name type="scientific">Rhizocola hellebori</name>
    <dbReference type="NCBI Taxonomy" id="1392758"/>
    <lineage>
        <taxon>Bacteria</taxon>
        <taxon>Bacillati</taxon>
        <taxon>Actinomycetota</taxon>
        <taxon>Actinomycetes</taxon>
        <taxon>Micromonosporales</taxon>
        <taxon>Micromonosporaceae</taxon>
        <taxon>Rhizocola</taxon>
    </lineage>
</organism>
<dbReference type="PANTHER" id="PTHR30221">
    <property type="entry name" value="SMALL-CONDUCTANCE MECHANOSENSITIVE CHANNEL"/>
    <property type="match status" value="1"/>
</dbReference>
<evidence type="ECO:0000256" key="1">
    <source>
        <dbReference type="SAM" id="MobiDB-lite"/>
    </source>
</evidence>
<proteinExistence type="predicted"/>
<dbReference type="RefSeq" id="WP_203908883.1">
    <property type="nucleotide sequence ID" value="NZ_BONY01000016.1"/>
</dbReference>
<dbReference type="EMBL" id="BONY01000016">
    <property type="protein sequence ID" value="GIH05010.1"/>
    <property type="molecule type" value="Genomic_DNA"/>
</dbReference>
<gene>
    <name evidence="3" type="ORF">Rhe02_30770</name>
</gene>
<evidence type="ECO:0000256" key="2">
    <source>
        <dbReference type="SAM" id="Phobius"/>
    </source>
</evidence>
<feature type="transmembrane region" description="Helical" evidence="2">
    <location>
        <begin position="174"/>
        <end position="195"/>
    </location>
</feature>
<dbReference type="Gene3D" id="1.10.287.1260">
    <property type="match status" value="2"/>
</dbReference>
<dbReference type="PANTHER" id="PTHR30221:SF1">
    <property type="entry name" value="SMALL-CONDUCTANCE MECHANOSENSITIVE CHANNEL"/>
    <property type="match status" value="1"/>
</dbReference>
<keyword evidence="4" id="KW-1185">Reference proteome</keyword>
<feature type="transmembrane region" description="Helical" evidence="2">
    <location>
        <begin position="103"/>
        <end position="128"/>
    </location>
</feature>
<evidence type="ECO:0000313" key="3">
    <source>
        <dbReference type="EMBL" id="GIH05010.1"/>
    </source>
</evidence>
<sequence>MDETWQNILNSLGDWVLKALGFLAILFIGWIISRFIGRVVNKALAKVGFNRFAERTHLRRWTGSYEPSELVGKIAYYAALLFTFQIAFNVFGPNPVSDIIDTIIAWLPRLLVAAVIMVVTIAIANAVFDIVRNALAQFSYGKTLGRIAQVLIIVLGAIAALNQIGIATTVTMPVLIAALATVAGVIIVGVGGGMIRPMQERWERMLNKAESEATRVTTTMRDNTMKPAGDGITQPGYKSGREADRDLKTAAERASEETPR</sequence>
<keyword evidence="2" id="KW-1133">Transmembrane helix</keyword>
<feature type="compositionally biased region" description="Basic and acidic residues" evidence="1">
    <location>
        <begin position="239"/>
        <end position="260"/>
    </location>
</feature>
<dbReference type="InterPro" id="IPR045275">
    <property type="entry name" value="MscS_archaea/bacteria_type"/>
</dbReference>
<dbReference type="AlphaFoldDB" id="A0A8J3Q714"/>
<protein>
    <submittedName>
        <fullName evidence="3">Uncharacterized protein</fullName>
    </submittedName>
</protein>
<dbReference type="InterPro" id="IPR008910">
    <property type="entry name" value="MSC_TM_helix"/>
</dbReference>
<evidence type="ECO:0000313" key="4">
    <source>
        <dbReference type="Proteomes" id="UP000612899"/>
    </source>
</evidence>
<comment type="caution">
    <text evidence="3">The sequence shown here is derived from an EMBL/GenBank/DDBJ whole genome shotgun (WGS) entry which is preliminary data.</text>
</comment>
<keyword evidence="2" id="KW-0812">Transmembrane</keyword>